<dbReference type="InterPro" id="IPR022257">
    <property type="entry name" value="PHM7_ext"/>
</dbReference>
<reference evidence="13 15" key="1">
    <citation type="submission" date="2020-01" db="EMBL/GenBank/DDBJ databases">
        <authorList>
            <consortium name="DOE Joint Genome Institute"/>
            <person name="Haridas S."/>
            <person name="Albert R."/>
            <person name="Binder M."/>
            <person name="Bloem J."/>
            <person name="Labutti K."/>
            <person name="Salamov A."/>
            <person name="Andreopoulos B."/>
            <person name="Baker S.E."/>
            <person name="Barry K."/>
            <person name="Bills G."/>
            <person name="Bluhm B.H."/>
            <person name="Cannon C."/>
            <person name="Castanera R."/>
            <person name="Culley D.E."/>
            <person name="Daum C."/>
            <person name="Ezra D."/>
            <person name="Gonzalez J.B."/>
            <person name="Henrissat B."/>
            <person name="Kuo A."/>
            <person name="Liang C."/>
            <person name="Lipzen A."/>
            <person name="Lutzoni F."/>
            <person name="Magnuson J."/>
            <person name="Mondo S."/>
            <person name="Nolan M."/>
            <person name="Ohm R."/>
            <person name="Pangilinan J."/>
            <person name="Park H.-J."/>
            <person name="Ramirez L."/>
            <person name="Alfaro M."/>
            <person name="Sun H."/>
            <person name="Tritt A."/>
            <person name="Yoshinaga Y."/>
            <person name="Zwiers L.-H."/>
            <person name="Turgeon B.G."/>
            <person name="Goodwin S.B."/>
            <person name="Spatafora J.W."/>
            <person name="Crous P.W."/>
            <person name="Grigoriev I.V."/>
        </authorList>
    </citation>
    <scope>NUCLEOTIDE SEQUENCE</scope>
    <source>
        <strain evidence="13 15">CBS 781.70</strain>
    </source>
</reference>
<protein>
    <submittedName>
        <fullName evidence="13 15">Phosphate metabolism protein 7</fullName>
    </submittedName>
</protein>
<feature type="transmembrane region" description="Helical" evidence="8">
    <location>
        <begin position="648"/>
        <end position="667"/>
    </location>
</feature>
<dbReference type="Pfam" id="PF13967">
    <property type="entry name" value="RSN1_TM"/>
    <property type="match status" value="1"/>
</dbReference>
<feature type="transmembrane region" description="Helical" evidence="8">
    <location>
        <begin position="412"/>
        <end position="440"/>
    </location>
</feature>
<keyword evidence="3" id="KW-0813">Transport</keyword>
<evidence type="ECO:0000256" key="2">
    <source>
        <dbReference type="ARBA" id="ARBA00007779"/>
    </source>
</evidence>
<feature type="domain" description="CSC1/OSCA1-like N-terminal transmembrane" evidence="11">
    <location>
        <begin position="28"/>
        <end position="177"/>
    </location>
</feature>
<keyword evidence="4 8" id="KW-0812">Transmembrane</keyword>
<feature type="domain" description="CSC1/OSCA1-like cytosolic" evidence="12">
    <location>
        <begin position="200"/>
        <end position="354"/>
    </location>
</feature>
<evidence type="ECO:0000259" key="9">
    <source>
        <dbReference type="Pfam" id="PF02714"/>
    </source>
</evidence>
<feature type="transmembrane region" description="Helical" evidence="8">
    <location>
        <begin position="26"/>
        <end position="50"/>
    </location>
</feature>
<dbReference type="GeneID" id="54421182"/>
<feature type="transmembrane region" description="Helical" evidence="8">
    <location>
        <begin position="506"/>
        <end position="539"/>
    </location>
</feature>
<evidence type="ECO:0000256" key="3">
    <source>
        <dbReference type="ARBA" id="ARBA00022448"/>
    </source>
</evidence>
<dbReference type="PANTHER" id="PTHR13018">
    <property type="entry name" value="PROBABLE MEMBRANE PROTEIN DUF221-RELATED"/>
    <property type="match status" value="1"/>
</dbReference>
<name>A0A6G1G833_9PEZI</name>
<dbReference type="Pfam" id="PF12621">
    <property type="entry name" value="PHM7_ext"/>
    <property type="match status" value="1"/>
</dbReference>
<evidence type="ECO:0000256" key="5">
    <source>
        <dbReference type="ARBA" id="ARBA00022989"/>
    </source>
</evidence>
<evidence type="ECO:0000256" key="8">
    <source>
        <dbReference type="SAM" id="Phobius"/>
    </source>
</evidence>
<evidence type="ECO:0000259" key="10">
    <source>
        <dbReference type="Pfam" id="PF12621"/>
    </source>
</evidence>
<keyword evidence="6 8" id="KW-0472">Membrane</keyword>
<evidence type="ECO:0000256" key="1">
    <source>
        <dbReference type="ARBA" id="ARBA00004141"/>
    </source>
</evidence>
<dbReference type="GO" id="GO:0005886">
    <property type="term" value="C:plasma membrane"/>
    <property type="evidence" value="ECO:0007669"/>
    <property type="project" value="TreeGrafter"/>
</dbReference>
<evidence type="ECO:0000259" key="12">
    <source>
        <dbReference type="Pfam" id="PF14703"/>
    </source>
</evidence>
<dbReference type="EMBL" id="ML975153">
    <property type="protein sequence ID" value="KAF1814265.1"/>
    <property type="molecule type" value="Genomic_DNA"/>
</dbReference>
<dbReference type="AlphaFoldDB" id="A0A6G1G833"/>
<feature type="transmembrane region" description="Helical" evidence="8">
    <location>
        <begin position="581"/>
        <end position="601"/>
    </location>
</feature>
<dbReference type="PANTHER" id="PTHR13018:SF26">
    <property type="entry name" value="DOMAIN PROTEIN, PUTATIVE (AFU_ORTHOLOGUE AFUA_5G10920)-RELATED"/>
    <property type="match status" value="1"/>
</dbReference>
<feature type="region of interest" description="Disordered" evidence="7">
    <location>
        <begin position="695"/>
        <end position="721"/>
    </location>
</feature>
<dbReference type="RefSeq" id="XP_033535896.1">
    <property type="nucleotide sequence ID" value="XM_033680612.1"/>
</dbReference>
<evidence type="ECO:0000259" key="11">
    <source>
        <dbReference type="Pfam" id="PF13967"/>
    </source>
</evidence>
<feature type="domain" description="10TM putative phosphate transporter extracellular tail" evidence="10">
    <location>
        <begin position="776"/>
        <end position="866"/>
    </location>
</feature>
<dbReference type="InterPro" id="IPR045122">
    <property type="entry name" value="Csc1-like"/>
</dbReference>
<evidence type="ECO:0000313" key="14">
    <source>
        <dbReference type="Proteomes" id="UP000504638"/>
    </source>
</evidence>
<feature type="transmembrane region" description="Helical" evidence="8">
    <location>
        <begin position="109"/>
        <end position="128"/>
    </location>
</feature>
<dbReference type="OrthoDB" id="1076608at2759"/>
<evidence type="ECO:0000256" key="7">
    <source>
        <dbReference type="SAM" id="MobiDB-lite"/>
    </source>
</evidence>
<reference evidence="15" key="2">
    <citation type="submission" date="2020-04" db="EMBL/GenBank/DDBJ databases">
        <authorList>
            <consortium name="NCBI Genome Project"/>
        </authorList>
    </citation>
    <scope>NUCLEOTIDE SEQUENCE</scope>
    <source>
        <strain evidence="15">CBS 781.70</strain>
    </source>
</reference>
<feature type="compositionally biased region" description="Polar residues" evidence="7">
    <location>
        <begin position="708"/>
        <end position="718"/>
    </location>
</feature>
<dbReference type="Pfam" id="PF02714">
    <property type="entry name" value="RSN1_7TM"/>
    <property type="match status" value="1"/>
</dbReference>
<feature type="transmembrane region" description="Helical" evidence="8">
    <location>
        <begin position="156"/>
        <end position="175"/>
    </location>
</feature>
<evidence type="ECO:0000256" key="4">
    <source>
        <dbReference type="ARBA" id="ARBA00022692"/>
    </source>
</evidence>
<evidence type="ECO:0000313" key="13">
    <source>
        <dbReference type="EMBL" id="KAF1814265.1"/>
    </source>
</evidence>
<organism evidence="13">
    <name type="scientific">Eremomyces bilateralis CBS 781.70</name>
    <dbReference type="NCBI Taxonomy" id="1392243"/>
    <lineage>
        <taxon>Eukaryota</taxon>
        <taxon>Fungi</taxon>
        <taxon>Dikarya</taxon>
        <taxon>Ascomycota</taxon>
        <taxon>Pezizomycotina</taxon>
        <taxon>Dothideomycetes</taxon>
        <taxon>Dothideomycetes incertae sedis</taxon>
        <taxon>Eremomycetales</taxon>
        <taxon>Eremomycetaceae</taxon>
        <taxon>Eremomyces</taxon>
    </lineage>
</organism>
<accession>A0A6G1G833</accession>
<sequence>MSFHALIARQSGQPGENRDQPESSSLSAFISTLIPTLALAVLYLVIFAIARKSYVQLYRPRTYNHALRKDQRTPTSKWSFFSWITDVTKTQDLFILNHQSLDSYLYVRWFKIMGVMCVVGMCITWPVLFPVNATGGGGRQQLDILNFGNVVNANRFWAHAGCAWLFVGFVLFLITRETVYFINLRQAYLLTPWNSSRISSRTVLFTSVPESYLDEAKLRAIFPLIKNIWFATDCKKLEEKVGDLDKAVFKLEGAETTLITKGKDRPTHRLKPLIGHKVDTIDWSCQQISELVPVIETDVQSRITGDVKKQPAVFIEFDSQIAAQAAFGMVTHHVAKQMEPRQWGISPDDIIWSNLSMPSYQRTVRYIIVTAAICALIIFWAIPVALVGIISNVNYLTENVAFLRWINDIPDVILGVVTGLLPVVLLAVLMSLVPVICRLLSKIAGAVTLSEVELQTQNWYFAFQVIQVFLVTTFTSGATAVASQIVSKPASAIPLLAENLPAASNFYISYFILYGVANSTGYLLQIVSLALSVVLYPFLDKTPRKKFNRYLIMPSIAWGSSYPVFTNFGVIIISYSCIAPLVLGFAAIGFGTLYFAYRYNFLYVYDAKIDTKGAAYAQALQHLFVGLYIFELCLIGLLAIKASDQPSGSGPLVVVIILLVGTVLYHISMRSTFSALKSSLPRTLLFESAEEYPVSTTSDLERGHGGPSTDSGPVNSGPINGEDSTADGLPIVVKEATPPATGAITPASIGAHPTHINHLAAGPLPPTGLKGRIHSFFFPKSISSASIAATLDPLFQSPVPAYPAHLARTAFYHPAINHGRPVVWIPRDANGVSDQEVEKCQAKVGEWAEVTNRGAWVDAKGKVQWGTLEDKEGNAWDDVEGKQVRAMPVWGEEKEVVW</sequence>
<dbReference type="InterPro" id="IPR032880">
    <property type="entry name" value="CSC1/OSCA1-like_N"/>
</dbReference>
<dbReference type="InterPro" id="IPR003864">
    <property type="entry name" value="CSC1/OSCA1-like_7TM"/>
</dbReference>
<dbReference type="Proteomes" id="UP000504638">
    <property type="component" value="Unplaced"/>
</dbReference>
<dbReference type="Pfam" id="PF14703">
    <property type="entry name" value="PHM7_cyt"/>
    <property type="match status" value="1"/>
</dbReference>
<feature type="transmembrane region" description="Helical" evidence="8">
    <location>
        <begin position="622"/>
        <end position="642"/>
    </location>
</feature>
<gene>
    <name evidence="13 15" type="ORF">P152DRAFT_465168</name>
</gene>
<proteinExistence type="inferred from homology"/>
<feature type="transmembrane region" description="Helical" evidence="8">
    <location>
        <begin position="461"/>
        <end position="486"/>
    </location>
</feature>
<reference evidence="15" key="3">
    <citation type="submission" date="2025-04" db="UniProtKB">
        <authorList>
            <consortium name="RefSeq"/>
        </authorList>
    </citation>
    <scope>IDENTIFICATION</scope>
    <source>
        <strain evidence="15">CBS 781.70</strain>
    </source>
</reference>
<keyword evidence="5 8" id="KW-1133">Transmembrane helix</keyword>
<feature type="transmembrane region" description="Helical" evidence="8">
    <location>
        <begin position="366"/>
        <end position="392"/>
    </location>
</feature>
<evidence type="ECO:0000256" key="6">
    <source>
        <dbReference type="ARBA" id="ARBA00023136"/>
    </source>
</evidence>
<dbReference type="InterPro" id="IPR027815">
    <property type="entry name" value="CSC1/OSCA1-like_cyt"/>
</dbReference>
<comment type="subcellular location">
    <subcellularLocation>
        <location evidence="1">Membrane</location>
        <topology evidence="1">Multi-pass membrane protein</topology>
    </subcellularLocation>
</comment>
<feature type="domain" description="CSC1/OSCA1-like 7TM region" evidence="9">
    <location>
        <begin position="365"/>
        <end position="638"/>
    </location>
</feature>
<feature type="transmembrane region" description="Helical" evidence="8">
    <location>
        <begin position="551"/>
        <end position="575"/>
    </location>
</feature>
<keyword evidence="14" id="KW-1185">Reference proteome</keyword>
<dbReference type="GO" id="GO:0005227">
    <property type="term" value="F:calcium-activated cation channel activity"/>
    <property type="evidence" value="ECO:0007669"/>
    <property type="project" value="InterPro"/>
</dbReference>
<evidence type="ECO:0000313" key="15">
    <source>
        <dbReference type="RefSeq" id="XP_033535896.1"/>
    </source>
</evidence>
<comment type="similarity">
    <text evidence="2">Belongs to the CSC1 (TC 1.A.17) family.</text>
</comment>